<reference evidence="1 2" key="1">
    <citation type="journal article" date="2010" name="Stand. Genomic Sci.">
        <title>Complete genome sequence of Denitrovibrio acetiphilus type strain (N2460).</title>
        <authorList>
            <person name="Kiss H."/>
            <person name="Lang E."/>
            <person name="Lapidus A."/>
            <person name="Copeland A."/>
            <person name="Nolan M."/>
            <person name="Glavina Del Rio T."/>
            <person name="Chen F."/>
            <person name="Lucas S."/>
            <person name="Tice H."/>
            <person name="Cheng J.F."/>
            <person name="Han C."/>
            <person name="Goodwin L."/>
            <person name="Pitluck S."/>
            <person name="Liolios K."/>
            <person name="Pati A."/>
            <person name="Ivanova N."/>
            <person name="Mavromatis K."/>
            <person name="Chen A."/>
            <person name="Palaniappan K."/>
            <person name="Land M."/>
            <person name="Hauser L."/>
            <person name="Chang Y.J."/>
            <person name="Jeffries C.D."/>
            <person name="Detter J.C."/>
            <person name="Brettin T."/>
            <person name="Spring S."/>
            <person name="Rohde M."/>
            <person name="Goker M."/>
            <person name="Woyke T."/>
            <person name="Bristow J."/>
            <person name="Eisen J.A."/>
            <person name="Markowitz V."/>
            <person name="Hugenholtz P."/>
            <person name="Kyrpides N.C."/>
            <person name="Klenk H.P."/>
        </authorList>
    </citation>
    <scope>NUCLEOTIDE SEQUENCE [LARGE SCALE GENOMIC DNA]</scope>
    <source>
        <strain evidence="2">DSM 12809 / NBRC 114555 / N2460</strain>
    </source>
</reference>
<keyword evidence="2" id="KW-1185">Reference proteome</keyword>
<sequence length="377" mass="43237">MSEITKTKNATLTTALAFHYQVLIGLDKCFSLEDGQSIWFERDGDVSLLSSSTAQSTQTEVKNYAAPLTDHHENLWKTLKNWLAPEFDHTQYGALVLHTTQVFGATTRLKEWNLVSAQKRLEILETIFAERTKAQLNAKEPSAIIKLQKEVMAADKLFLKNILGKVTLYTQADNGDELEKQILSKPIGIPKNNLKSYLYGLIGFVYAQATQQSWSIKYQEFVAKCEELTSLLCKKEFSFPVFHGFEASEQDVEQHNDRAFVQKINEIEHHEMIPEAVGNWLELQNSLFEQLDEYPLYKDKTINYQNQLVKKYKLAYSSAKLEATDPIKSSKLLYNKTIGEQPLNMGNDIPPLEYKNGLIHDAMDDEERDLKWKVDNE</sequence>
<dbReference type="InParanoid" id="D4H566"/>
<dbReference type="PaxDb" id="522772-Dacet_2665"/>
<dbReference type="Proteomes" id="UP000002012">
    <property type="component" value="Chromosome"/>
</dbReference>
<dbReference type="KEGG" id="dap:Dacet_2665"/>
<dbReference type="OrthoDB" id="8564076at2"/>
<dbReference type="HOGENOM" id="CLU_060695_0_0_0"/>
<protein>
    <recommendedName>
        <fullName evidence="3">Adenylate cyclase</fullName>
    </recommendedName>
</protein>
<organism evidence="1 2">
    <name type="scientific">Denitrovibrio acetiphilus (strain DSM 12809 / NBRC 114555 / N2460)</name>
    <dbReference type="NCBI Taxonomy" id="522772"/>
    <lineage>
        <taxon>Bacteria</taxon>
        <taxon>Pseudomonadati</taxon>
        <taxon>Deferribacterota</taxon>
        <taxon>Deferribacteres</taxon>
        <taxon>Deferribacterales</taxon>
        <taxon>Geovibrionaceae</taxon>
        <taxon>Denitrovibrio</taxon>
    </lineage>
</organism>
<gene>
    <name evidence="1" type="ordered locus">Dacet_2665</name>
</gene>
<evidence type="ECO:0000313" key="1">
    <source>
        <dbReference type="EMBL" id="ADD69422.1"/>
    </source>
</evidence>
<dbReference type="STRING" id="522772.Dacet_2665"/>
<evidence type="ECO:0008006" key="3">
    <source>
        <dbReference type="Google" id="ProtNLM"/>
    </source>
</evidence>
<proteinExistence type="predicted"/>
<dbReference type="eggNOG" id="ENOG502Z92D">
    <property type="taxonomic scope" value="Bacteria"/>
</dbReference>
<accession>D4H566</accession>
<dbReference type="EMBL" id="CP001968">
    <property type="protein sequence ID" value="ADD69422.1"/>
    <property type="molecule type" value="Genomic_DNA"/>
</dbReference>
<dbReference type="RefSeq" id="WP_013011916.1">
    <property type="nucleotide sequence ID" value="NC_013943.1"/>
</dbReference>
<evidence type="ECO:0000313" key="2">
    <source>
        <dbReference type="Proteomes" id="UP000002012"/>
    </source>
</evidence>
<dbReference type="AlphaFoldDB" id="D4H566"/>
<name>D4H566_DENA2</name>